<feature type="chain" id="PRO_5015330311" description="DUF6268 domain-containing protein" evidence="1">
    <location>
        <begin position="25"/>
        <end position="303"/>
    </location>
</feature>
<accession>A0A2R4XJ28</accession>
<name>A0A2R4XJ28_9BURK</name>
<keyword evidence="1" id="KW-0732">Signal</keyword>
<protein>
    <recommendedName>
        <fullName evidence="2">DUF6268 domain-containing protein</fullName>
    </recommendedName>
</protein>
<dbReference type="Pfam" id="PF19783">
    <property type="entry name" value="DUF6268"/>
    <property type="match status" value="1"/>
</dbReference>
<reference evidence="3 4" key="1">
    <citation type="submission" date="2018-04" db="EMBL/GenBank/DDBJ databases">
        <title>Bordetella sp. HZ20 isolated from seawater.</title>
        <authorList>
            <person name="Sun C."/>
        </authorList>
    </citation>
    <scope>NUCLEOTIDE SEQUENCE [LARGE SCALE GENOMIC DNA]</scope>
    <source>
        <strain evidence="3 4">HZ20</strain>
    </source>
</reference>
<evidence type="ECO:0000313" key="4">
    <source>
        <dbReference type="Proteomes" id="UP000244571"/>
    </source>
</evidence>
<dbReference type="AlphaFoldDB" id="A0A2R4XJ28"/>
<feature type="domain" description="DUF6268" evidence="2">
    <location>
        <begin position="141"/>
        <end position="232"/>
    </location>
</feature>
<dbReference type="InterPro" id="IPR046235">
    <property type="entry name" value="DUF6268"/>
</dbReference>
<proteinExistence type="predicted"/>
<organism evidence="3 4">
    <name type="scientific">Orrella marina</name>
    <dbReference type="NCBI Taxonomy" id="2163011"/>
    <lineage>
        <taxon>Bacteria</taxon>
        <taxon>Pseudomonadati</taxon>
        <taxon>Pseudomonadota</taxon>
        <taxon>Betaproteobacteria</taxon>
        <taxon>Burkholderiales</taxon>
        <taxon>Alcaligenaceae</taxon>
        <taxon>Orrella</taxon>
    </lineage>
</organism>
<dbReference type="RefSeq" id="WP_108621148.1">
    <property type="nucleotide sequence ID" value="NZ_CP028901.1"/>
</dbReference>
<dbReference type="OrthoDB" id="190240at2"/>
<dbReference type="EMBL" id="CP028901">
    <property type="protein sequence ID" value="AWB33719.1"/>
    <property type="molecule type" value="Genomic_DNA"/>
</dbReference>
<evidence type="ECO:0000259" key="2">
    <source>
        <dbReference type="Pfam" id="PF19783"/>
    </source>
</evidence>
<feature type="signal peptide" evidence="1">
    <location>
        <begin position="1"/>
        <end position="24"/>
    </location>
</feature>
<sequence length="303" mass="32642">MRLRTLFTAVACAALTVAVSTAYAQRLSPGQTAGQVNLRGMNQFKTGLDGGGDFDWYEVGARIGALHQFNQTFAVGASVDYSYQKWNWNNPGALGSVAPWSGINTTRLGLNLTYAPSQDLRFSVIPTIEWSGESGVGASDSSLYGGLASVTKTFSPDFTLGIGAGVFREFDRTSAFPFLVINWKITDRLTLKNPLPAGPAGGAGLELEYVANDRWTLGLGGAWRKYRFRLNDSGPFAGGVGQNRMIPVFARASYAFTRTTAVDLYAFATFAGNVQVQSADQQTTLNTGYNTGFGLAVNFTHRF</sequence>
<evidence type="ECO:0000256" key="1">
    <source>
        <dbReference type="SAM" id="SignalP"/>
    </source>
</evidence>
<keyword evidence="4" id="KW-1185">Reference proteome</keyword>
<dbReference type="SUPFAM" id="SSF56935">
    <property type="entry name" value="Porins"/>
    <property type="match status" value="1"/>
</dbReference>
<evidence type="ECO:0000313" key="3">
    <source>
        <dbReference type="EMBL" id="AWB33719.1"/>
    </source>
</evidence>
<gene>
    <name evidence="3" type="ORF">DBV39_08405</name>
</gene>
<dbReference type="Proteomes" id="UP000244571">
    <property type="component" value="Chromosome"/>
</dbReference>
<dbReference type="KEGG" id="boz:DBV39_08405"/>